<dbReference type="EnsemblMetazoa" id="AMIN014826-RA">
    <property type="protein sequence ID" value="AMIN014826-PA"/>
    <property type="gene ID" value="AMIN014826"/>
</dbReference>
<accession>A0A182WQA0</accession>
<keyword evidence="2" id="KW-1185">Reference proteome</keyword>
<proteinExistence type="predicted"/>
<evidence type="ECO:0000313" key="1">
    <source>
        <dbReference type="EnsemblMetazoa" id="AMIN014826-PA"/>
    </source>
</evidence>
<sequence length="69" mass="7884">CLRAQCRVCNIRFAFVTTLTPNSPDTLQNETEYQLIKQFYPIDKCVQLNVFASVDSILFPVAPVDVKNF</sequence>
<protein>
    <submittedName>
        <fullName evidence="1">Uncharacterized protein</fullName>
    </submittedName>
</protein>
<dbReference type="VEuPathDB" id="VectorBase:AMIN014826"/>
<evidence type="ECO:0000313" key="2">
    <source>
        <dbReference type="Proteomes" id="UP000075920"/>
    </source>
</evidence>
<reference evidence="1" key="2">
    <citation type="submission" date="2020-05" db="UniProtKB">
        <authorList>
            <consortium name="EnsemblMetazoa"/>
        </authorList>
    </citation>
    <scope>IDENTIFICATION</scope>
    <source>
        <strain evidence="1">MINIMUS1</strain>
    </source>
</reference>
<name>A0A182WQA0_9DIPT</name>
<reference evidence="2" key="1">
    <citation type="submission" date="2013-03" db="EMBL/GenBank/DDBJ databases">
        <title>The Genome Sequence of Anopheles minimus MINIMUS1.</title>
        <authorList>
            <consortium name="The Broad Institute Genomics Platform"/>
            <person name="Neafsey D.E."/>
            <person name="Walton C."/>
            <person name="Walker B."/>
            <person name="Young S.K."/>
            <person name="Zeng Q."/>
            <person name="Gargeya S."/>
            <person name="Fitzgerald M."/>
            <person name="Haas B."/>
            <person name="Abouelleil A."/>
            <person name="Allen A.W."/>
            <person name="Alvarado L."/>
            <person name="Arachchi H.M."/>
            <person name="Berlin A.M."/>
            <person name="Chapman S.B."/>
            <person name="Gainer-Dewar J."/>
            <person name="Goldberg J."/>
            <person name="Griggs A."/>
            <person name="Gujja S."/>
            <person name="Hansen M."/>
            <person name="Howarth C."/>
            <person name="Imamovic A."/>
            <person name="Ireland A."/>
            <person name="Larimer J."/>
            <person name="McCowan C."/>
            <person name="Murphy C."/>
            <person name="Pearson M."/>
            <person name="Poon T.W."/>
            <person name="Priest M."/>
            <person name="Roberts A."/>
            <person name="Saif S."/>
            <person name="Shea T."/>
            <person name="Sisk P."/>
            <person name="Sykes S."/>
            <person name="Wortman J."/>
            <person name="Nusbaum C."/>
            <person name="Birren B."/>
        </authorList>
    </citation>
    <scope>NUCLEOTIDE SEQUENCE [LARGE SCALE GENOMIC DNA]</scope>
    <source>
        <strain evidence="2">MINIMUS1</strain>
    </source>
</reference>
<dbReference type="AlphaFoldDB" id="A0A182WQA0"/>
<dbReference type="Proteomes" id="UP000075920">
    <property type="component" value="Unassembled WGS sequence"/>
</dbReference>
<organism evidence="1 2">
    <name type="scientific">Anopheles minimus</name>
    <dbReference type="NCBI Taxonomy" id="112268"/>
    <lineage>
        <taxon>Eukaryota</taxon>
        <taxon>Metazoa</taxon>
        <taxon>Ecdysozoa</taxon>
        <taxon>Arthropoda</taxon>
        <taxon>Hexapoda</taxon>
        <taxon>Insecta</taxon>
        <taxon>Pterygota</taxon>
        <taxon>Neoptera</taxon>
        <taxon>Endopterygota</taxon>
        <taxon>Diptera</taxon>
        <taxon>Nematocera</taxon>
        <taxon>Culicoidea</taxon>
        <taxon>Culicidae</taxon>
        <taxon>Anophelinae</taxon>
        <taxon>Anopheles</taxon>
    </lineage>
</organism>